<evidence type="ECO:0000313" key="1">
    <source>
        <dbReference type="EMBL" id="TGY89429.1"/>
    </source>
</evidence>
<comment type="caution">
    <text evidence="1">The sequence shown here is derived from an EMBL/GenBank/DDBJ whole genome shotgun (WGS) entry which is preliminary data.</text>
</comment>
<keyword evidence="2" id="KW-1185">Reference proteome</keyword>
<dbReference type="EMBL" id="SRYA01000091">
    <property type="protein sequence ID" value="TGY89429.1"/>
    <property type="molecule type" value="Genomic_DNA"/>
</dbReference>
<reference evidence="1" key="1">
    <citation type="submission" date="2019-04" db="EMBL/GenBank/DDBJ databases">
        <title>Microbes associate with the intestines of laboratory mice.</title>
        <authorList>
            <person name="Navarre W."/>
            <person name="Wong E."/>
            <person name="Huang K."/>
            <person name="Tropini C."/>
            <person name="Ng K."/>
            <person name="Yu B."/>
        </authorList>
    </citation>
    <scope>NUCLEOTIDE SEQUENCE</scope>
    <source>
        <strain evidence="1">NM01_1-7b</strain>
    </source>
</reference>
<gene>
    <name evidence="1" type="ORF">E5329_25010</name>
</gene>
<accession>A0AC61RNS1</accession>
<dbReference type="Proteomes" id="UP000304953">
    <property type="component" value="Unassembled WGS sequence"/>
</dbReference>
<evidence type="ECO:0000313" key="2">
    <source>
        <dbReference type="Proteomes" id="UP000304953"/>
    </source>
</evidence>
<proteinExistence type="predicted"/>
<organism evidence="1 2">
    <name type="scientific">Petralouisia muris</name>
    <dbReference type="NCBI Taxonomy" id="3032872"/>
    <lineage>
        <taxon>Bacteria</taxon>
        <taxon>Bacillati</taxon>
        <taxon>Bacillota</taxon>
        <taxon>Clostridia</taxon>
        <taxon>Lachnospirales</taxon>
        <taxon>Lachnospiraceae</taxon>
        <taxon>Petralouisia</taxon>
    </lineage>
</organism>
<protein>
    <submittedName>
        <fullName evidence="1">DUF4177 domain-containing protein</fullName>
    </submittedName>
</protein>
<sequence length="61" mass="7360">MYQYKFVKIEISKWDNRPQEDYHEIINTYAEKGWELVQLFSPSLGISGYSKYIEIILKKEV</sequence>
<name>A0AC61RNS1_9FIRM</name>